<reference evidence="2" key="1">
    <citation type="journal article" date="2014" name="Genome Announc.">
        <title>Complete sequencing and chromosome-scale genome assembly of the industrial progenitor strain P2niaD18 from the penicillin producer Penicillium chrysogenum.</title>
        <authorList>
            <person name="Specht T."/>
            <person name="Dahlmann T.A."/>
            <person name="Zadra I."/>
            <person name="Kurnsteiner H."/>
            <person name="Kuck U."/>
        </authorList>
    </citation>
    <scope>NUCLEOTIDE SEQUENCE [LARGE SCALE GENOMIC DNA]</scope>
    <source>
        <strain evidence="2">P2niaD18</strain>
    </source>
</reference>
<sequence>MPASVFLLGPGFIGGEIIDLLLVSKYKVITLVRRESAVADYANLGVETVVGNLDDASVIKAQVAVSDIVLHTATADHLPSVQAIIDGIRERAAQGRKTIYIHNSGATLLADTAEGEYKSDTIFDDEKPEEIDTLPDSASHRRIDLEIIRAGQELASHAKIAIMIPPLIYGVTNMENRLSIQLPTLVRYSIKHGYAGQIGKGLAVWNQVHVKDLARGYMVLLHWMERAPVTEIALNRYFFCENGQELSWGECAAEIGRTLRRMGRIDEVAPKPIPKENWGDLFGNYSGMVVGSNARHRANRLRKLGWAPLEKDTLASLAEDEIPIIAKENGEFTGYASVVAS</sequence>
<protein>
    <recommendedName>
        <fullName evidence="1">NAD-dependent epimerase/dehydratase domain-containing protein</fullName>
    </recommendedName>
</protein>
<accession>A0A167Q8I3</accession>
<name>A0A167Q8I3_PENCH</name>
<dbReference type="EMBL" id="CM002800">
    <property type="protein sequence ID" value="KZN84454.1"/>
    <property type="molecule type" value="Genomic_DNA"/>
</dbReference>
<dbReference type="Proteomes" id="UP000076449">
    <property type="component" value="Chromosome III"/>
</dbReference>
<dbReference type="InterPro" id="IPR036291">
    <property type="entry name" value="NAD(P)-bd_dom_sf"/>
</dbReference>
<feature type="domain" description="NAD-dependent epimerase/dehydratase" evidence="1">
    <location>
        <begin position="11"/>
        <end position="226"/>
    </location>
</feature>
<dbReference type="PhylomeDB" id="A0A167Q8I3"/>
<dbReference type="Pfam" id="PF01370">
    <property type="entry name" value="Epimerase"/>
    <property type="match status" value="1"/>
</dbReference>
<dbReference type="SUPFAM" id="SSF51735">
    <property type="entry name" value="NAD(P)-binding Rossmann-fold domains"/>
    <property type="match status" value="1"/>
</dbReference>
<dbReference type="PANTHER" id="PTHR48079">
    <property type="entry name" value="PROTEIN YEEZ"/>
    <property type="match status" value="1"/>
</dbReference>
<evidence type="ECO:0000313" key="2">
    <source>
        <dbReference type="EMBL" id="KZN84454.1"/>
    </source>
</evidence>
<dbReference type="AlphaFoldDB" id="A0A167Q8I3"/>
<dbReference type="Gene3D" id="3.40.50.720">
    <property type="entry name" value="NAD(P)-binding Rossmann-like Domain"/>
    <property type="match status" value="1"/>
</dbReference>
<dbReference type="GO" id="GO:0004029">
    <property type="term" value="F:aldehyde dehydrogenase (NAD+) activity"/>
    <property type="evidence" value="ECO:0007669"/>
    <property type="project" value="TreeGrafter"/>
</dbReference>
<dbReference type="GO" id="GO:0005737">
    <property type="term" value="C:cytoplasm"/>
    <property type="evidence" value="ECO:0007669"/>
    <property type="project" value="TreeGrafter"/>
</dbReference>
<dbReference type="InterPro" id="IPR051783">
    <property type="entry name" value="NAD(P)-dependent_oxidoreduct"/>
</dbReference>
<dbReference type="PANTHER" id="PTHR48079:SF6">
    <property type="entry name" value="NAD(P)-BINDING DOMAIN-CONTAINING PROTEIN-RELATED"/>
    <property type="match status" value="1"/>
</dbReference>
<dbReference type="InterPro" id="IPR001509">
    <property type="entry name" value="Epimerase_deHydtase"/>
</dbReference>
<organism evidence="2">
    <name type="scientific">Penicillium chrysogenum</name>
    <name type="common">Penicillium notatum</name>
    <dbReference type="NCBI Taxonomy" id="5076"/>
    <lineage>
        <taxon>Eukaryota</taxon>
        <taxon>Fungi</taxon>
        <taxon>Dikarya</taxon>
        <taxon>Ascomycota</taxon>
        <taxon>Pezizomycotina</taxon>
        <taxon>Eurotiomycetes</taxon>
        <taxon>Eurotiomycetidae</taxon>
        <taxon>Eurotiales</taxon>
        <taxon>Aspergillaceae</taxon>
        <taxon>Penicillium</taxon>
        <taxon>Penicillium chrysogenum species complex</taxon>
    </lineage>
</organism>
<proteinExistence type="predicted"/>
<evidence type="ECO:0000259" key="1">
    <source>
        <dbReference type="Pfam" id="PF01370"/>
    </source>
</evidence>
<gene>
    <name evidence="2" type="ORF">EN45_085920</name>
</gene>